<proteinExistence type="predicted"/>
<dbReference type="EMBL" id="JARJCM010000058">
    <property type="protein sequence ID" value="KAJ7034302.1"/>
    <property type="molecule type" value="Genomic_DNA"/>
</dbReference>
<dbReference type="InterPro" id="IPR036875">
    <property type="entry name" value="Znf_CCHC_sf"/>
</dbReference>
<dbReference type="AlphaFoldDB" id="A0AAD6SYY7"/>
<accession>A0AAD6SYY7</accession>
<organism evidence="3 4">
    <name type="scientific">Mycena alexandri</name>
    <dbReference type="NCBI Taxonomy" id="1745969"/>
    <lineage>
        <taxon>Eukaryota</taxon>
        <taxon>Fungi</taxon>
        <taxon>Dikarya</taxon>
        <taxon>Basidiomycota</taxon>
        <taxon>Agaricomycotina</taxon>
        <taxon>Agaricomycetes</taxon>
        <taxon>Agaricomycetidae</taxon>
        <taxon>Agaricales</taxon>
        <taxon>Marasmiineae</taxon>
        <taxon>Mycenaceae</taxon>
        <taxon>Mycena</taxon>
    </lineage>
</organism>
<evidence type="ECO:0000256" key="1">
    <source>
        <dbReference type="ARBA" id="ARBA00022664"/>
    </source>
</evidence>
<evidence type="ECO:0008006" key="5">
    <source>
        <dbReference type="Google" id="ProtNLM"/>
    </source>
</evidence>
<evidence type="ECO:0000256" key="2">
    <source>
        <dbReference type="SAM" id="MobiDB-lite"/>
    </source>
</evidence>
<feature type="compositionally biased region" description="Pro residues" evidence="2">
    <location>
        <begin position="126"/>
        <end position="143"/>
    </location>
</feature>
<keyword evidence="4" id="KW-1185">Reference proteome</keyword>
<feature type="compositionally biased region" description="Basic and acidic residues" evidence="2">
    <location>
        <begin position="1"/>
        <end position="10"/>
    </location>
</feature>
<dbReference type="Proteomes" id="UP001218188">
    <property type="component" value="Unassembled WGS sequence"/>
</dbReference>
<feature type="compositionally biased region" description="Basic and acidic residues" evidence="2">
    <location>
        <begin position="53"/>
        <end position="74"/>
    </location>
</feature>
<dbReference type="GO" id="GO:0008270">
    <property type="term" value="F:zinc ion binding"/>
    <property type="evidence" value="ECO:0007669"/>
    <property type="project" value="InterPro"/>
</dbReference>
<gene>
    <name evidence="3" type="ORF">C8F04DRAFT_1260065</name>
</gene>
<dbReference type="GO" id="GO:0003676">
    <property type="term" value="F:nucleic acid binding"/>
    <property type="evidence" value="ECO:0007669"/>
    <property type="project" value="InterPro"/>
</dbReference>
<keyword evidence="1" id="KW-0507">mRNA processing</keyword>
<sequence>MVHAADLGEERIDDYDYSGDEPILGSSGSDEDEDNYDEYLRKRKQRAKKRKQEKKEKLTSMKPASEQERQRFDGTEEEIANMIRKLNSMRIDDPEYAPVYFKVMVMDKTGTAKECVKPPALYQNSPNPPPQVQQPYRPPAPDARPPVTFPNNIPLNTAPNERPRGSSECFGCQAEGHRIFECPTVAELIGRDIVRFLRQLNELPVKARGLCLRSPSRRKTEARQCIAFINKKLDGRKL</sequence>
<comment type="caution">
    <text evidence="3">The sequence shown here is derived from an EMBL/GenBank/DDBJ whole genome shotgun (WGS) entry which is preliminary data.</text>
</comment>
<evidence type="ECO:0000313" key="4">
    <source>
        <dbReference type="Proteomes" id="UP001218188"/>
    </source>
</evidence>
<feature type="region of interest" description="Disordered" evidence="2">
    <location>
        <begin position="1"/>
        <end position="76"/>
    </location>
</feature>
<evidence type="ECO:0000313" key="3">
    <source>
        <dbReference type="EMBL" id="KAJ7034302.1"/>
    </source>
</evidence>
<reference evidence="3" key="1">
    <citation type="submission" date="2023-03" db="EMBL/GenBank/DDBJ databases">
        <title>Massive genome expansion in bonnet fungi (Mycena s.s.) driven by repeated elements and novel gene families across ecological guilds.</title>
        <authorList>
            <consortium name="Lawrence Berkeley National Laboratory"/>
            <person name="Harder C.B."/>
            <person name="Miyauchi S."/>
            <person name="Viragh M."/>
            <person name="Kuo A."/>
            <person name="Thoen E."/>
            <person name="Andreopoulos B."/>
            <person name="Lu D."/>
            <person name="Skrede I."/>
            <person name="Drula E."/>
            <person name="Henrissat B."/>
            <person name="Morin E."/>
            <person name="Kohler A."/>
            <person name="Barry K."/>
            <person name="LaButti K."/>
            <person name="Morin E."/>
            <person name="Salamov A."/>
            <person name="Lipzen A."/>
            <person name="Mereny Z."/>
            <person name="Hegedus B."/>
            <person name="Baldrian P."/>
            <person name="Stursova M."/>
            <person name="Weitz H."/>
            <person name="Taylor A."/>
            <person name="Grigoriev I.V."/>
            <person name="Nagy L.G."/>
            <person name="Martin F."/>
            <person name="Kauserud H."/>
        </authorList>
    </citation>
    <scope>NUCLEOTIDE SEQUENCE</scope>
    <source>
        <strain evidence="3">CBHHK200</strain>
    </source>
</reference>
<dbReference type="SUPFAM" id="SSF57756">
    <property type="entry name" value="Retrovirus zinc finger-like domains"/>
    <property type="match status" value="1"/>
</dbReference>
<name>A0AAD6SYY7_9AGAR</name>
<feature type="compositionally biased region" description="Basic residues" evidence="2">
    <location>
        <begin position="41"/>
        <end position="52"/>
    </location>
</feature>
<protein>
    <recommendedName>
        <fullName evidence="5">CCHC-type domain-containing protein</fullName>
    </recommendedName>
</protein>
<dbReference type="GO" id="GO:0006397">
    <property type="term" value="P:mRNA processing"/>
    <property type="evidence" value="ECO:0007669"/>
    <property type="project" value="UniProtKB-KW"/>
</dbReference>
<feature type="region of interest" description="Disordered" evidence="2">
    <location>
        <begin position="118"/>
        <end position="143"/>
    </location>
</feature>